<dbReference type="SUPFAM" id="SSF56176">
    <property type="entry name" value="FAD-binding/transporter-associated domain-like"/>
    <property type="match status" value="1"/>
</dbReference>
<dbReference type="RefSeq" id="WP_086790088.1">
    <property type="nucleotide sequence ID" value="NZ_JAGIOO010000001.1"/>
</dbReference>
<dbReference type="InterPro" id="IPR006094">
    <property type="entry name" value="Oxid_FAD_bind_N"/>
</dbReference>
<dbReference type="InterPro" id="IPR016167">
    <property type="entry name" value="FAD-bd_PCMH_sub1"/>
</dbReference>
<accession>A0ABS5A5U4</accession>
<name>A0ABS5A5U4_9PSEU</name>
<comment type="similarity">
    <text evidence="2">Belongs to the oxygen-dependent FAD-linked oxidoreductase family.</text>
</comment>
<organism evidence="7 8">
    <name type="scientific">Crossiella equi</name>
    <dbReference type="NCBI Taxonomy" id="130796"/>
    <lineage>
        <taxon>Bacteria</taxon>
        <taxon>Bacillati</taxon>
        <taxon>Actinomycetota</taxon>
        <taxon>Actinomycetes</taxon>
        <taxon>Pseudonocardiales</taxon>
        <taxon>Pseudonocardiaceae</taxon>
        <taxon>Crossiella</taxon>
    </lineage>
</organism>
<comment type="cofactor">
    <cofactor evidence="1">
        <name>FAD</name>
        <dbReference type="ChEBI" id="CHEBI:57692"/>
    </cofactor>
</comment>
<dbReference type="InterPro" id="IPR050416">
    <property type="entry name" value="FAD-linked_Oxidoreductase"/>
</dbReference>
<gene>
    <name evidence="7" type="ORF">JOF53_000840</name>
</gene>
<keyword evidence="4" id="KW-0274">FAD</keyword>
<evidence type="ECO:0000256" key="2">
    <source>
        <dbReference type="ARBA" id="ARBA00005466"/>
    </source>
</evidence>
<dbReference type="PROSITE" id="PS51318">
    <property type="entry name" value="TAT"/>
    <property type="match status" value="1"/>
</dbReference>
<evidence type="ECO:0000313" key="8">
    <source>
        <dbReference type="Proteomes" id="UP001519363"/>
    </source>
</evidence>
<dbReference type="EMBL" id="JAGIOO010000001">
    <property type="protein sequence ID" value="MBP2471968.1"/>
    <property type="molecule type" value="Genomic_DNA"/>
</dbReference>
<dbReference type="InterPro" id="IPR012951">
    <property type="entry name" value="BBE"/>
</dbReference>
<evidence type="ECO:0000256" key="5">
    <source>
        <dbReference type="ARBA" id="ARBA00023002"/>
    </source>
</evidence>
<dbReference type="InterPro" id="IPR006093">
    <property type="entry name" value="Oxy_OxRdtase_FAD_BS"/>
</dbReference>
<dbReference type="InterPro" id="IPR016166">
    <property type="entry name" value="FAD-bd_PCMH"/>
</dbReference>
<evidence type="ECO:0000256" key="3">
    <source>
        <dbReference type="ARBA" id="ARBA00022630"/>
    </source>
</evidence>
<dbReference type="Gene3D" id="3.30.43.10">
    <property type="entry name" value="Uridine Diphospho-n-acetylenolpyruvylglucosamine Reductase, domain 2"/>
    <property type="match status" value="1"/>
</dbReference>
<dbReference type="InterPro" id="IPR016169">
    <property type="entry name" value="FAD-bd_PCMH_sub2"/>
</dbReference>
<evidence type="ECO:0000313" key="7">
    <source>
        <dbReference type="EMBL" id="MBP2471968.1"/>
    </source>
</evidence>
<protein>
    <recommendedName>
        <fullName evidence="6">FAD-binding PCMH-type domain-containing protein</fullName>
    </recommendedName>
</protein>
<dbReference type="Gene3D" id="3.40.462.20">
    <property type="match status" value="1"/>
</dbReference>
<evidence type="ECO:0000259" key="6">
    <source>
        <dbReference type="PROSITE" id="PS51387"/>
    </source>
</evidence>
<dbReference type="PANTHER" id="PTHR42973">
    <property type="entry name" value="BINDING OXIDOREDUCTASE, PUTATIVE (AFU_ORTHOLOGUE AFUA_1G17690)-RELATED"/>
    <property type="match status" value="1"/>
</dbReference>
<dbReference type="InterPro" id="IPR036318">
    <property type="entry name" value="FAD-bd_PCMH-like_sf"/>
</dbReference>
<keyword evidence="3" id="KW-0285">Flavoprotein</keyword>
<proteinExistence type="inferred from homology"/>
<dbReference type="PROSITE" id="PS00862">
    <property type="entry name" value="OX2_COVAL_FAD"/>
    <property type="match status" value="1"/>
</dbReference>
<evidence type="ECO:0000256" key="4">
    <source>
        <dbReference type="ARBA" id="ARBA00022827"/>
    </source>
</evidence>
<dbReference type="Proteomes" id="UP001519363">
    <property type="component" value="Unassembled WGS sequence"/>
</dbReference>
<comment type="caution">
    <text evidence="7">The sequence shown here is derived from an EMBL/GenBank/DDBJ whole genome shotgun (WGS) entry which is preliminary data.</text>
</comment>
<dbReference type="InterPro" id="IPR006311">
    <property type="entry name" value="TAT_signal"/>
</dbReference>
<dbReference type="PROSITE" id="PS51387">
    <property type="entry name" value="FAD_PCMH"/>
    <property type="match status" value="1"/>
</dbReference>
<evidence type="ECO:0000256" key="1">
    <source>
        <dbReference type="ARBA" id="ARBA00001974"/>
    </source>
</evidence>
<dbReference type="Pfam" id="PF08031">
    <property type="entry name" value="BBE"/>
    <property type="match status" value="1"/>
</dbReference>
<sequence>MVAFNRRKFLAAGAAAGAAVLTGGVPGAAAEAEIDFEGLRRAMTGQLVRPGEAGYEAAARPWNLALPQRRPAAVAKVANRADVIACVQRAGGRGVPLVARSGGHSYAGYSTPDEGVVVDVSALNTVQVRADGTAVIGSGARLIDVYSALAASGRALPGGTCSTVGIAGLTLGGGIGVFTRPFGLTCDHLQAATVVTADGATHTVTGNRDADLLWALRGGGGGHAGIVTDFTFTTVPAPRPVTLELAFPAERTATVLAAWHAWQHSAPDGLTTVCSIGGGAAPNNRISGTWLGTVAALEARIGELVVAVGANPTTRQVVERDYLAAMRHYAGCEAGSIQSCQLEPVGSVPRESFRAGSRMLTQPVTPTSAERILAAVRPQRDLVLLFDALGGRAGRVGAADTAYPHRNAFASVQVYSWNGANGPGVTQVQQALAPVVGNGSYVNYVNPEQTDWAGSYWGANRARLRGTVASYDPNGVFDFPHSVLRA</sequence>
<keyword evidence="5" id="KW-0560">Oxidoreductase</keyword>
<dbReference type="Gene3D" id="3.30.465.10">
    <property type="match status" value="1"/>
</dbReference>
<reference evidence="7 8" key="1">
    <citation type="submission" date="2021-03" db="EMBL/GenBank/DDBJ databases">
        <title>Sequencing the genomes of 1000 actinobacteria strains.</title>
        <authorList>
            <person name="Klenk H.-P."/>
        </authorList>
    </citation>
    <scope>NUCLEOTIDE SEQUENCE [LARGE SCALE GENOMIC DNA]</scope>
    <source>
        <strain evidence="7 8">DSM 44580</strain>
    </source>
</reference>
<feature type="domain" description="FAD-binding PCMH-type" evidence="6">
    <location>
        <begin position="67"/>
        <end position="237"/>
    </location>
</feature>
<dbReference type="Pfam" id="PF01565">
    <property type="entry name" value="FAD_binding_4"/>
    <property type="match status" value="1"/>
</dbReference>
<dbReference type="PANTHER" id="PTHR42973:SF39">
    <property type="entry name" value="FAD-BINDING PCMH-TYPE DOMAIN-CONTAINING PROTEIN"/>
    <property type="match status" value="1"/>
</dbReference>
<keyword evidence="8" id="KW-1185">Reference proteome</keyword>